<dbReference type="InterPro" id="IPR012340">
    <property type="entry name" value="NA-bd_OB-fold"/>
</dbReference>
<accession>M0QRY9</accession>
<feature type="domain" description="ChsH2 C-terminal OB-fold" evidence="1">
    <location>
        <begin position="268"/>
        <end position="329"/>
    </location>
</feature>
<dbReference type="OrthoDB" id="4275032at2"/>
<name>M0QRY9_9ACTN</name>
<dbReference type="Pfam" id="PF13452">
    <property type="entry name" value="FAS1_DH_region"/>
    <property type="match status" value="1"/>
</dbReference>
<comment type="caution">
    <text evidence="3">The sequence shown here is derived from an EMBL/GenBank/DDBJ whole genome shotgun (WGS) entry which is preliminary data.</text>
</comment>
<dbReference type="eggNOG" id="COG1545">
    <property type="taxonomic scope" value="Bacteria"/>
</dbReference>
<evidence type="ECO:0000259" key="1">
    <source>
        <dbReference type="Pfam" id="PF01796"/>
    </source>
</evidence>
<dbReference type="Pfam" id="PF01796">
    <property type="entry name" value="OB_ChsH2_C"/>
    <property type="match status" value="1"/>
</dbReference>
<evidence type="ECO:0000313" key="3">
    <source>
        <dbReference type="EMBL" id="GAC70527.1"/>
    </source>
</evidence>
<sequence>MTTTGDRVRASAPERISPASDADTIRAVADEIIAGGRSAPVRGRDPINQPMINNWVEAMGDTNPVYVDAQAARAAGHDDIVAPPAMAQVWTMRGLHGARTDDDPLGRASELFDQAGYTSVVATNCDSTYHRYTRPGEEVSLSAELVEVVGPKTTALGEGWFFTTRNVWTVGDEVVAEMDFRILKFRPPTAPEAAADAGGGDSPVPSDLDPTRLIKPSASRDTAFFWDGVAAHELRIQQVADGSLRHPPIPATWKPRLADGTMPDTDYVVSTGRGTVFSYVVHHAPKVPGRQLPFVVALVELDEGVRLLGELRDVDPADVRIGQHVEAVFLDFPADPEAGTDAWTLYAWRPVADEGARA</sequence>
<dbReference type="CDD" id="cd03441">
    <property type="entry name" value="R_hydratase_like"/>
    <property type="match status" value="1"/>
</dbReference>
<dbReference type="AlphaFoldDB" id="M0QRY9"/>
<dbReference type="InterPro" id="IPR002878">
    <property type="entry name" value="ChsH2_C"/>
</dbReference>
<dbReference type="EMBL" id="BANX01000036">
    <property type="protein sequence ID" value="GAC70527.1"/>
    <property type="molecule type" value="Genomic_DNA"/>
</dbReference>
<dbReference type="Gene3D" id="3.10.129.10">
    <property type="entry name" value="Hotdog Thioesterase"/>
    <property type="match status" value="1"/>
</dbReference>
<proteinExistence type="predicted"/>
<dbReference type="STRING" id="1223545.GS4_36_00120"/>
<dbReference type="SUPFAM" id="SSF54637">
    <property type="entry name" value="Thioesterase/thiol ester dehydrase-isomerase"/>
    <property type="match status" value="1"/>
</dbReference>
<feature type="domain" description="FAS1-like dehydratase" evidence="2">
    <location>
        <begin position="43"/>
        <end position="177"/>
    </location>
</feature>
<dbReference type="Proteomes" id="UP000011666">
    <property type="component" value="Unassembled WGS sequence"/>
</dbReference>
<dbReference type="InterPro" id="IPR029069">
    <property type="entry name" value="HotDog_dom_sf"/>
</dbReference>
<dbReference type="SUPFAM" id="SSF50249">
    <property type="entry name" value="Nucleic acid-binding proteins"/>
    <property type="match status" value="1"/>
</dbReference>
<evidence type="ECO:0000313" key="4">
    <source>
        <dbReference type="Proteomes" id="UP000011666"/>
    </source>
</evidence>
<keyword evidence="4" id="KW-1185">Reference proteome</keyword>
<dbReference type="InterPro" id="IPR039569">
    <property type="entry name" value="FAS1-like_DH_region"/>
</dbReference>
<dbReference type="PANTHER" id="PTHR42993">
    <property type="entry name" value="MAOC-LIKE DEHYDRATASE DOMAIN-CONTAINING PROTEIN"/>
    <property type="match status" value="1"/>
</dbReference>
<dbReference type="PANTHER" id="PTHR42993:SF1">
    <property type="entry name" value="MAOC-LIKE DEHYDRATASE DOMAIN-CONTAINING PROTEIN"/>
    <property type="match status" value="1"/>
</dbReference>
<evidence type="ECO:0000259" key="2">
    <source>
        <dbReference type="Pfam" id="PF13452"/>
    </source>
</evidence>
<gene>
    <name evidence="3" type="ORF">GS4_36_00120</name>
</gene>
<organism evidence="3 4">
    <name type="scientific">Gordonia soli NBRC 108243</name>
    <dbReference type="NCBI Taxonomy" id="1223545"/>
    <lineage>
        <taxon>Bacteria</taxon>
        <taxon>Bacillati</taxon>
        <taxon>Actinomycetota</taxon>
        <taxon>Actinomycetes</taxon>
        <taxon>Mycobacteriales</taxon>
        <taxon>Gordoniaceae</taxon>
        <taxon>Gordonia</taxon>
    </lineage>
</organism>
<protein>
    <recommendedName>
        <fullName evidence="5">DUF35 domain-containing protein</fullName>
    </recommendedName>
</protein>
<evidence type="ECO:0008006" key="5">
    <source>
        <dbReference type="Google" id="ProtNLM"/>
    </source>
</evidence>
<reference evidence="3 4" key="1">
    <citation type="submission" date="2013-01" db="EMBL/GenBank/DDBJ databases">
        <title>Whole genome shotgun sequence of Gordonia soli NBRC 108243.</title>
        <authorList>
            <person name="Isaki-Nakamura S."/>
            <person name="Hosoyama A."/>
            <person name="Tsuchikane K."/>
            <person name="Ando Y."/>
            <person name="Baba S."/>
            <person name="Ohji S."/>
            <person name="Hamada M."/>
            <person name="Tamura T."/>
            <person name="Yamazoe A."/>
            <person name="Yamazaki S."/>
            <person name="Fujita N."/>
        </authorList>
    </citation>
    <scope>NUCLEOTIDE SEQUENCE [LARGE SCALE GENOMIC DNA]</scope>
    <source>
        <strain evidence="3 4">NBRC 108243</strain>
    </source>
</reference>